<keyword evidence="1" id="KW-0812">Transmembrane</keyword>
<protein>
    <submittedName>
        <fullName evidence="2">Uncharacterized protein</fullName>
    </submittedName>
</protein>
<evidence type="ECO:0000313" key="2">
    <source>
        <dbReference type="EMBL" id="GIF83107.1"/>
    </source>
</evidence>
<gene>
    <name evidence="2" type="ORF">Cba03nite_44560</name>
</gene>
<proteinExistence type="predicted"/>
<dbReference type="Proteomes" id="UP000601223">
    <property type="component" value="Unassembled WGS sequence"/>
</dbReference>
<evidence type="ECO:0000256" key="1">
    <source>
        <dbReference type="SAM" id="Phobius"/>
    </source>
</evidence>
<comment type="caution">
    <text evidence="2">The sequence shown here is derived from an EMBL/GenBank/DDBJ whole genome shotgun (WGS) entry which is preliminary data.</text>
</comment>
<keyword evidence="3" id="KW-1185">Reference proteome</keyword>
<keyword evidence="1" id="KW-0472">Membrane</keyword>
<dbReference type="EMBL" id="BONF01000026">
    <property type="protein sequence ID" value="GIF83107.1"/>
    <property type="molecule type" value="Genomic_DNA"/>
</dbReference>
<sequence length="297" mass="30914">MPGCARRRRSRACHVSGCRGPAGPPVTRETTLRTDAPRRTRKAAAFVLVLTVLAGCALNKGSALAAGFEQEWAGTPDVAEIDAKGSNSLPFLGTASGTLVVAEGTPADRVTELAADLRRYVADQDGVEGRIEADGVAFTVVADKARTDEVVALWRSLTADTRVRRADIDDTAGDGDRWRIDVDTADATEAMAVFRDLLSGGGRHEPLSAATFLGVGTWLDARPSLHVETGSDGRAPGEAIAAYEALRARYTIIEARLKPDRATISLAPGADLDAAAALAGAAAPSLGANLKITSGRG</sequence>
<feature type="transmembrane region" description="Helical" evidence="1">
    <location>
        <begin position="43"/>
        <end position="61"/>
    </location>
</feature>
<evidence type="ECO:0000313" key="3">
    <source>
        <dbReference type="Proteomes" id="UP000601223"/>
    </source>
</evidence>
<dbReference type="AlphaFoldDB" id="A0A8J3JM44"/>
<name>A0A8J3JM44_9ACTN</name>
<keyword evidence="1" id="KW-1133">Transmembrane helix</keyword>
<reference evidence="2 3" key="1">
    <citation type="submission" date="2021-01" db="EMBL/GenBank/DDBJ databases">
        <title>Whole genome shotgun sequence of Catellatospora bangladeshensis NBRC 107357.</title>
        <authorList>
            <person name="Komaki H."/>
            <person name="Tamura T."/>
        </authorList>
    </citation>
    <scope>NUCLEOTIDE SEQUENCE [LARGE SCALE GENOMIC DNA]</scope>
    <source>
        <strain evidence="2 3">NBRC 107357</strain>
    </source>
</reference>
<organism evidence="2 3">
    <name type="scientific">Catellatospora bangladeshensis</name>
    <dbReference type="NCBI Taxonomy" id="310355"/>
    <lineage>
        <taxon>Bacteria</taxon>
        <taxon>Bacillati</taxon>
        <taxon>Actinomycetota</taxon>
        <taxon>Actinomycetes</taxon>
        <taxon>Micromonosporales</taxon>
        <taxon>Micromonosporaceae</taxon>
        <taxon>Catellatospora</taxon>
    </lineage>
</organism>
<accession>A0A8J3JM44</accession>